<evidence type="ECO:0000256" key="1">
    <source>
        <dbReference type="SAM" id="MobiDB-lite"/>
    </source>
</evidence>
<evidence type="ECO:0000313" key="2">
    <source>
        <dbReference type="EMBL" id="PSS36652.1"/>
    </source>
</evidence>
<feature type="region of interest" description="Disordered" evidence="1">
    <location>
        <begin position="121"/>
        <end position="143"/>
    </location>
</feature>
<dbReference type="Gramene" id="PSS36652">
    <property type="protein sequence ID" value="PSS36652"/>
    <property type="gene ID" value="CEY00_Acc01171"/>
</dbReference>
<protein>
    <submittedName>
        <fullName evidence="2">Pentatricopeptide repeat-containing protein</fullName>
    </submittedName>
</protein>
<name>A0A2R6S301_ACTCC</name>
<dbReference type="EMBL" id="NKQK01000001">
    <property type="protein sequence ID" value="PSS36652.1"/>
    <property type="molecule type" value="Genomic_DNA"/>
</dbReference>
<reference evidence="2 3" key="1">
    <citation type="submission" date="2017-07" db="EMBL/GenBank/DDBJ databases">
        <title>An improved, manually edited Actinidia chinensis var. chinensis (kiwifruit) genome highlights the challenges associated with draft genomes and gene prediction in plants.</title>
        <authorList>
            <person name="Pilkington S."/>
            <person name="Crowhurst R."/>
            <person name="Hilario E."/>
            <person name="Nardozza S."/>
            <person name="Fraser L."/>
            <person name="Peng Y."/>
            <person name="Gunaseelan K."/>
            <person name="Simpson R."/>
            <person name="Tahir J."/>
            <person name="Deroles S."/>
            <person name="Templeton K."/>
            <person name="Luo Z."/>
            <person name="Davy M."/>
            <person name="Cheng C."/>
            <person name="Mcneilage M."/>
            <person name="Scaglione D."/>
            <person name="Liu Y."/>
            <person name="Zhang Q."/>
            <person name="Datson P."/>
            <person name="De Silva N."/>
            <person name="Gardiner S."/>
            <person name="Bassett H."/>
            <person name="Chagne D."/>
            <person name="Mccallum J."/>
            <person name="Dzierzon H."/>
            <person name="Deng C."/>
            <person name="Wang Y.-Y."/>
            <person name="Barron N."/>
            <person name="Manako K."/>
            <person name="Bowen J."/>
            <person name="Foster T."/>
            <person name="Erridge Z."/>
            <person name="Tiffin H."/>
            <person name="Waite C."/>
            <person name="Davies K."/>
            <person name="Grierson E."/>
            <person name="Laing W."/>
            <person name="Kirk R."/>
            <person name="Chen X."/>
            <person name="Wood M."/>
            <person name="Montefiori M."/>
            <person name="Brummell D."/>
            <person name="Schwinn K."/>
            <person name="Catanach A."/>
            <person name="Fullerton C."/>
            <person name="Li D."/>
            <person name="Meiyalaghan S."/>
            <person name="Nieuwenhuizen N."/>
            <person name="Read N."/>
            <person name="Prakash R."/>
            <person name="Hunter D."/>
            <person name="Zhang H."/>
            <person name="Mckenzie M."/>
            <person name="Knabel M."/>
            <person name="Harris A."/>
            <person name="Allan A."/>
            <person name="Chen A."/>
            <person name="Janssen B."/>
            <person name="Plunkett B."/>
            <person name="Dwamena C."/>
            <person name="Voogd C."/>
            <person name="Leif D."/>
            <person name="Lafferty D."/>
            <person name="Souleyre E."/>
            <person name="Varkonyi-Gasic E."/>
            <person name="Gambi F."/>
            <person name="Hanley J."/>
            <person name="Yao J.-L."/>
            <person name="Cheung J."/>
            <person name="David K."/>
            <person name="Warren B."/>
            <person name="Marsh K."/>
            <person name="Snowden K."/>
            <person name="Lin-Wang K."/>
            <person name="Brian L."/>
            <person name="Martinez-Sanchez M."/>
            <person name="Wang M."/>
            <person name="Ileperuma N."/>
            <person name="Macnee N."/>
            <person name="Campin R."/>
            <person name="Mcatee P."/>
            <person name="Drummond R."/>
            <person name="Espley R."/>
            <person name="Ireland H."/>
            <person name="Wu R."/>
            <person name="Atkinson R."/>
            <person name="Karunairetnam S."/>
            <person name="Bulley S."/>
            <person name="Chunkath S."/>
            <person name="Hanley Z."/>
            <person name="Storey R."/>
            <person name="Thrimawithana A."/>
            <person name="Thomson S."/>
            <person name="David C."/>
            <person name="Testolin R."/>
        </authorList>
    </citation>
    <scope>NUCLEOTIDE SEQUENCE [LARGE SCALE GENOMIC DNA]</scope>
    <source>
        <strain evidence="3">cv. Red5</strain>
        <tissue evidence="2">Young leaf</tissue>
    </source>
</reference>
<comment type="caution">
    <text evidence="2">The sequence shown here is derived from an EMBL/GenBank/DDBJ whole genome shotgun (WGS) entry which is preliminary data.</text>
</comment>
<reference evidence="3" key="2">
    <citation type="journal article" date="2018" name="BMC Genomics">
        <title>A manually annotated Actinidia chinensis var. chinensis (kiwifruit) genome highlights the challenges associated with draft genomes and gene prediction in plants.</title>
        <authorList>
            <person name="Pilkington S.M."/>
            <person name="Crowhurst R."/>
            <person name="Hilario E."/>
            <person name="Nardozza S."/>
            <person name="Fraser L."/>
            <person name="Peng Y."/>
            <person name="Gunaseelan K."/>
            <person name="Simpson R."/>
            <person name="Tahir J."/>
            <person name="Deroles S.C."/>
            <person name="Templeton K."/>
            <person name="Luo Z."/>
            <person name="Davy M."/>
            <person name="Cheng C."/>
            <person name="McNeilage M."/>
            <person name="Scaglione D."/>
            <person name="Liu Y."/>
            <person name="Zhang Q."/>
            <person name="Datson P."/>
            <person name="De Silva N."/>
            <person name="Gardiner S.E."/>
            <person name="Bassett H."/>
            <person name="Chagne D."/>
            <person name="McCallum J."/>
            <person name="Dzierzon H."/>
            <person name="Deng C."/>
            <person name="Wang Y.Y."/>
            <person name="Barron L."/>
            <person name="Manako K."/>
            <person name="Bowen J."/>
            <person name="Foster T.M."/>
            <person name="Erridge Z.A."/>
            <person name="Tiffin H."/>
            <person name="Waite C.N."/>
            <person name="Davies K.M."/>
            <person name="Grierson E.P."/>
            <person name="Laing W.A."/>
            <person name="Kirk R."/>
            <person name="Chen X."/>
            <person name="Wood M."/>
            <person name="Montefiori M."/>
            <person name="Brummell D.A."/>
            <person name="Schwinn K.E."/>
            <person name="Catanach A."/>
            <person name="Fullerton C."/>
            <person name="Li D."/>
            <person name="Meiyalaghan S."/>
            <person name="Nieuwenhuizen N."/>
            <person name="Read N."/>
            <person name="Prakash R."/>
            <person name="Hunter D."/>
            <person name="Zhang H."/>
            <person name="McKenzie M."/>
            <person name="Knabel M."/>
            <person name="Harris A."/>
            <person name="Allan A.C."/>
            <person name="Gleave A."/>
            <person name="Chen A."/>
            <person name="Janssen B.J."/>
            <person name="Plunkett B."/>
            <person name="Ampomah-Dwamena C."/>
            <person name="Voogd C."/>
            <person name="Leif D."/>
            <person name="Lafferty D."/>
            <person name="Souleyre E.J.F."/>
            <person name="Varkonyi-Gasic E."/>
            <person name="Gambi F."/>
            <person name="Hanley J."/>
            <person name="Yao J.L."/>
            <person name="Cheung J."/>
            <person name="David K.M."/>
            <person name="Warren B."/>
            <person name="Marsh K."/>
            <person name="Snowden K.C."/>
            <person name="Lin-Wang K."/>
            <person name="Brian L."/>
            <person name="Martinez-Sanchez M."/>
            <person name="Wang M."/>
            <person name="Ileperuma N."/>
            <person name="Macnee N."/>
            <person name="Campin R."/>
            <person name="McAtee P."/>
            <person name="Drummond R.S.M."/>
            <person name="Espley R.V."/>
            <person name="Ireland H.S."/>
            <person name="Wu R."/>
            <person name="Atkinson R.G."/>
            <person name="Karunairetnam S."/>
            <person name="Bulley S."/>
            <person name="Chunkath S."/>
            <person name="Hanley Z."/>
            <person name="Storey R."/>
            <person name="Thrimawithana A.H."/>
            <person name="Thomson S."/>
            <person name="David C."/>
            <person name="Testolin R."/>
            <person name="Huang H."/>
            <person name="Hellens R.P."/>
            <person name="Schaffer R.J."/>
        </authorList>
    </citation>
    <scope>NUCLEOTIDE SEQUENCE [LARGE SCALE GENOMIC DNA]</scope>
    <source>
        <strain evidence="3">cv. Red5</strain>
    </source>
</reference>
<evidence type="ECO:0000313" key="3">
    <source>
        <dbReference type="Proteomes" id="UP000241394"/>
    </source>
</evidence>
<feature type="compositionally biased region" description="Basic and acidic residues" evidence="1">
    <location>
        <begin position="132"/>
        <end position="143"/>
    </location>
</feature>
<dbReference type="Proteomes" id="UP000241394">
    <property type="component" value="Chromosome LG1"/>
</dbReference>
<keyword evidence="3" id="KW-1185">Reference proteome</keyword>
<accession>A0A2R6S301</accession>
<gene>
    <name evidence="2" type="ORF">CEY00_Acc01171</name>
</gene>
<organism evidence="2 3">
    <name type="scientific">Actinidia chinensis var. chinensis</name>
    <name type="common">Chinese soft-hair kiwi</name>
    <dbReference type="NCBI Taxonomy" id="1590841"/>
    <lineage>
        <taxon>Eukaryota</taxon>
        <taxon>Viridiplantae</taxon>
        <taxon>Streptophyta</taxon>
        <taxon>Embryophyta</taxon>
        <taxon>Tracheophyta</taxon>
        <taxon>Spermatophyta</taxon>
        <taxon>Magnoliopsida</taxon>
        <taxon>eudicotyledons</taxon>
        <taxon>Gunneridae</taxon>
        <taxon>Pentapetalae</taxon>
        <taxon>asterids</taxon>
        <taxon>Ericales</taxon>
        <taxon>Actinidiaceae</taxon>
        <taxon>Actinidia</taxon>
    </lineage>
</organism>
<dbReference type="AlphaFoldDB" id="A0A2R6S301"/>
<sequence>MKERWVRIIPYLSPNSIVNSSHLHQLLSNPKFIHSATRPRCNCQHHLRFTAERPKLGLTEQKIWFTRIEQFNHPKGTSTAERTYRCKTGSGFLPLVSSAQAIQARGFNLLYCYSHTGPIKADQGRSNSARIGPEEKHFSEDHD</sequence>
<dbReference type="InParanoid" id="A0A2R6S301"/>
<proteinExistence type="predicted"/>